<name>A0A1M6E3U9_9FIRM</name>
<dbReference type="STRING" id="1122184.SAMN02745176_01405"/>
<keyword evidence="2" id="KW-1185">Reference proteome</keyword>
<dbReference type="Proteomes" id="UP000184442">
    <property type="component" value="Unassembled WGS sequence"/>
</dbReference>
<gene>
    <name evidence="1" type="ORF">SAMN02745176_01405</name>
</gene>
<evidence type="ECO:0000313" key="2">
    <source>
        <dbReference type="Proteomes" id="UP000184442"/>
    </source>
</evidence>
<dbReference type="EMBL" id="FQZS01000008">
    <property type="protein sequence ID" value="SHI80214.1"/>
    <property type="molecule type" value="Genomic_DNA"/>
</dbReference>
<accession>A0A1M6E3U9</accession>
<dbReference type="AlphaFoldDB" id="A0A1M6E3U9"/>
<proteinExistence type="predicted"/>
<evidence type="ECO:0000313" key="1">
    <source>
        <dbReference type="EMBL" id="SHI80214.1"/>
    </source>
</evidence>
<sequence length="41" mass="4779">MFFAPEQFMETFHPEDFMKVADLSHTGLNMKRYLNNIGISA</sequence>
<organism evidence="1 2">
    <name type="scientific">Lutispora thermophila DSM 19022</name>
    <dbReference type="NCBI Taxonomy" id="1122184"/>
    <lineage>
        <taxon>Bacteria</taxon>
        <taxon>Bacillati</taxon>
        <taxon>Bacillota</taxon>
        <taxon>Clostridia</taxon>
        <taxon>Lutisporales</taxon>
        <taxon>Lutisporaceae</taxon>
        <taxon>Lutispora</taxon>
    </lineage>
</organism>
<protein>
    <submittedName>
        <fullName evidence="1">Uncharacterized protein</fullName>
    </submittedName>
</protein>
<reference evidence="1 2" key="1">
    <citation type="submission" date="2016-11" db="EMBL/GenBank/DDBJ databases">
        <authorList>
            <person name="Jaros S."/>
            <person name="Januszkiewicz K."/>
            <person name="Wedrychowicz H."/>
        </authorList>
    </citation>
    <scope>NUCLEOTIDE SEQUENCE [LARGE SCALE GENOMIC DNA]</scope>
    <source>
        <strain evidence="1 2">DSM 19022</strain>
    </source>
</reference>